<dbReference type="KEGG" id="dya:Dyak_GE17422"/>
<dbReference type="eggNOG" id="ENOG502S4XY">
    <property type="taxonomic scope" value="Eukaryota"/>
</dbReference>
<organism evidence="6 7">
    <name type="scientific">Drosophila yakuba</name>
    <name type="common">Fruit fly</name>
    <dbReference type="NCBI Taxonomy" id="7245"/>
    <lineage>
        <taxon>Eukaryota</taxon>
        <taxon>Metazoa</taxon>
        <taxon>Ecdysozoa</taxon>
        <taxon>Arthropoda</taxon>
        <taxon>Hexapoda</taxon>
        <taxon>Insecta</taxon>
        <taxon>Pterygota</taxon>
        <taxon>Neoptera</taxon>
        <taxon>Endopterygota</taxon>
        <taxon>Diptera</taxon>
        <taxon>Brachycera</taxon>
        <taxon>Muscomorpha</taxon>
        <taxon>Ephydroidea</taxon>
        <taxon>Drosophilidae</taxon>
        <taxon>Drosophila</taxon>
        <taxon>Sophophora</taxon>
    </lineage>
</organism>
<evidence type="ECO:0000256" key="3">
    <source>
        <dbReference type="ARBA" id="ARBA00023054"/>
    </source>
</evidence>
<dbReference type="Proteomes" id="UP000002282">
    <property type="component" value="Chromosome X"/>
</dbReference>
<evidence type="ECO:0000256" key="1">
    <source>
        <dbReference type="ARBA" id="ARBA00004496"/>
    </source>
</evidence>
<dbReference type="InterPro" id="IPR045329">
    <property type="entry name" value="LZTS"/>
</dbReference>
<evidence type="ECO:0000256" key="5">
    <source>
        <dbReference type="SAM" id="MobiDB-lite"/>
    </source>
</evidence>
<feature type="compositionally biased region" description="Low complexity" evidence="5">
    <location>
        <begin position="557"/>
        <end position="569"/>
    </location>
</feature>
<feature type="region of interest" description="Disordered" evidence="5">
    <location>
        <begin position="280"/>
        <end position="340"/>
    </location>
</feature>
<evidence type="ECO:0000256" key="4">
    <source>
        <dbReference type="SAM" id="Coils"/>
    </source>
</evidence>
<feature type="coiled-coil region" evidence="4">
    <location>
        <begin position="479"/>
        <end position="520"/>
    </location>
</feature>
<feature type="coiled-coil region" evidence="4">
    <location>
        <begin position="709"/>
        <end position="743"/>
    </location>
</feature>
<dbReference type="PANTHER" id="PTHR19354">
    <property type="entry name" value="ZIPPER PUTATIVE TUMOR SUPPRESSOR 2 HOMOLOG-LIKE PROTEIN-RELATED"/>
    <property type="match status" value="1"/>
</dbReference>
<keyword evidence="3 4" id="KW-0175">Coiled coil</keyword>
<feature type="compositionally biased region" description="Low complexity" evidence="5">
    <location>
        <begin position="280"/>
        <end position="303"/>
    </location>
</feature>
<gene>
    <name evidence="6" type="primary">Dyak\GE17422</name>
    <name evidence="6" type="synonym">dyak_GLEANR_18753</name>
    <name evidence="6" type="synonym">GE17422</name>
    <name evidence="6" type="ORF">Dyak_GE17422</name>
</gene>
<dbReference type="PANTHER" id="PTHR19354:SF2">
    <property type="entry name" value="LEUCINE-RICH REPEAT-CONTAINING PROTEIN DDB_G0290503"/>
    <property type="match status" value="1"/>
</dbReference>
<evidence type="ECO:0000313" key="7">
    <source>
        <dbReference type="Proteomes" id="UP000002282"/>
    </source>
</evidence>
<dbReference type="GO" id="GO:0005737">
    <property type="term" value="C:cytoplasm"/>
    <property type="evidence" value="ECO:0007669"/>
    <property type="project" value="UniProtKB-SubCell"/>
</dbReference>
<name>B4PZY9_DROYA</name>
<sequence>MSAATHMAMPAHAVVPPPGTPPVLGGSGCSNLSLPPGKRGHKRSVSLENNAPLALRSTPSLGQSSLGSPLLQFGQAQGQGHAQGFHTGTLKSRQEQRRLSQKFGSHSNLDDEGVGIGVGMGVGMGMGMGLQMRSKFQNIRQMFELSRSCVGGGGGDGRGGGAEEEAMQSLPATLPQQQQHQQHNQQQQQQQRRTTPIAGGSRHQQQQQQQQQMGEAEQTSGNFLRPIAFKPIPFEPDYRIACQQQQQHQQQLQLQQQQHQHQQQQQQQQQQLQLQHQQHQQQQQQQQHHQHQHQQQQQQQQHQALQLSTEGGQAGGGAERYGYGSTPSLAPLPTASAQKFGSTTDLRHLAARRRNHRLLQRSSNEDSLTLDLLSTGSHDRPDGASSKSSGTVVGSSDLTPSPSDSGISELEAALKDRDSELSYLRQAMEHNEKDKEVYWEHETQRLRLFYEGQQRECQLKLRKMEQLLGLQQFQLKQHKLRQSEQVNRLQQQLDLARDSSQGLQQQVDALRHQLEDSEWRVCERNGEIALLKTQLKEAHLEINMKDHAIVSLKHSSNRSSSNSSSSNKSCDTNTSMKQQNQPDQQQLQKIITLKDQVIGALTSELAKLRKELSDLAIAHEYGEEPCGRYTRLKQQLDNLNEICQKTRKYTTASASPAATAVAAAPPAPPTPTAPPTAQVAPSCVQELPKLDVLVQRLQLDQGQGTQQTLDTLIEESTTYAEDIAKLRQKLDDFRLNLELEKRQWCAEKDKVLGYQKQLQAHYIHMYQKLRCLDSAGAATGQVEATTGN</sequence>
<dbReference type="EMBL" id="CM000162">
    <property type="protein sequence ID" value="EDX02195.2"/>
    <property type="molecule type" value="Genomic_DNA"/>
</dbReference>
<reference evidence="6 7" key="2">
    <citation type="journal article" date="2007" name="PLoS Biol.">
        <title>Principles of genome evolution in the Drosophila melanogaster species group.</title>
        <authorList>
            <person name="Ranz J.M."/>
            <person name="Maurin D."/>
            <person name="Chan Y.S."/>
            <person name="von Grotthuss M."/>
            <person name="Hillier L.W."/>
            <person name="Roote J."/>
            <person name="Ashburner M."/>
            <person name="Bergman C.M."/>
        </authorList>
    </citation>
    <scope>NUCLEOTIDE SEQUENCE [LARGE SCALE GENOMIC DNA]</scope>
    <source>
        <strain evidence="7">Tai18E2 / Tucson 14021-0261.01</strain>
    </source>
</reference>
<feature type="compositionally biased region" description="Low complexity" evidence="5">
    <location>
        <begin position="385"/>
        <end position="396"/>
    </location>
</feature>
<feature type="region of interest" description="Disordered" evidence="5">
    <location>
        <begin position="76"/>
        <end position="114"/>
    </location>
</feature>
<reference evidence="6 7" key="1">
    <citation type="journal article" date="2007" name="Nature">
        <title>Evolution of genes and genomes on the Drosophila phylogeny.</title>
        <authorList>
            <consortium name="Drosophila 12 Genomes Consortium"/>
            <person name="Clark A.G."/>
            <person name="Eisen M.B."/>
            <person name="Smith D.R."/>
            <person name="Bergman C.M."/>
            <person name="Oliver B."/>
            <person name="Markow T.A."/>
            <person name="Kaufman T.C."/>
            <person name="Kellis M."/>
            <person name="Gelbart W."/>
            <person name="Iyer V.N."/>
            <person name="Pollard D.A."/>
            <person name="Sackton T.B."/>
            <person name="Larracuente A.M."/>
            <person name="Singh N.D."/>
            <person name="Abad J.P."/>
            <person name="Abt D.N."/>
            <person name="Adryan B."/>
            <person name="Aguade M."/>
            <person name="Akashi H."/>
            <person name="Anderson W.W."/>
            <person name="Aquadro C.F."/>
            <person name="Ardell D.H."/>
            <person name="Arguello R."/>
            <person name="Artieri C.G."/>
            <person name="Barbash D.A."/>
            <person name="Barker D."/>
            <person name="Barsanti P."/>
            <person name="Batterham P."/>
            <person name="Batzoglou S."/>
            <person name="Begun D."/>
            <person name="Bhutkar A."/>
            <person name="Blanco E."/>
            <person name="Bosak S.A."/>
            <person name="Bradley R.K."/>
            <person name="Brand A.D."/>
            <person name="Brent M.R."/>
            <person name="Brooks A.N."/>
            <person name="Brown R.H."/>
            <person name="Butlin R.K."/>
            <person name="Caggese C."/>
            <person name="Calvi B.R."/>
            <person name="Bernardo de Carvalho A."/>
            <person name="Caspi A."/>
            <person name="Castrezana S."/>
            <person name="Celniker S.E."/>
            <person name="Chang J.L."/>
            <person name="Chapple C."/>
            <person name="Chatterji S."/>
            <person name="Chinwalla A."/>
            <person name="Civetta A."/>
            <person name="Clifton S.W."/>
            <person name="Comeron J.M."/>
            <person name="Costello J.C."/>
            <person name="Coyne J.A."/>
            <person name="Daub J."/>
            <person name="David R.G."/>
            <person name="Delcher A.L."/>
            <person name="Delehaunty K."/>
            <person name="Do C.B."/>
            <person name="Ebling H."/>
            <person name="Edwards K."/>
            <person name="Eickbush T."/>
            <person name="Evans J.D."/>
            <person name="Filipski A."/>
            <person name="Findeiss S."/>
            <person name="Freyhult E."/>
            <person name="Fulton L."/>
            <person name="Fulton R."/>
            <person name="Garcia A.C."/>
            <person name="Gardiner A."/>
            <person name="Garfield D.A."/>
            <person name="Garvin B.E."/>
            <person name="Gibson G."/>
            <person name="Gilbert D."/>
            <person name="Gnerre S."/>
            <person name="Godfrey J."/>
            <person name="Good R."/>
            <person name="Gotea V."/>
            <person name="Gravely B."/>
            <person name="Greenberg A.J."/>
            <person name="Griffiths-Jones S."/>
            <person name="Gross S."/>
            <person name="Guigo R."/>
            <person name="Gustafson E.A."/>
            <person name="Haerty W."/>
            <person name="Hahn M.W."/>
            <person name="Halligan D.L."/>
            <person name="Halpern A.L."/>
            <person name="Halter G.M."/>
            <person name="Han M.V."/>
            <person name="Heger A."/>
            <person name="Hillier L."/>
            <person name="Hinrichs A.S."/>
            <person name="Holmes I."/>
            <person name="Hoskins R.A."/>
            <person name="Hubisz M.J."/>
            <person name="Hultmark D."/>
            <person name="Huntley M.A."/>
            <person name="Jaffe D.B."/>
            <person name="Jagadeeshan S."/>
            <person name="Jeck W.R."/>
            <person name="Johnson J."/>
            <person name="Jones C.D."/>
            <person name="Jordan W.C."/>
            <person name="Karpen G.H."/>
            <person name="Kataoka E."/>
            <person name="Keightley P.D."/>
            <person name="Kheradpour P."/>
            <person name="Kirkness E.F."/>
            <person name="Koerich L.B."/>
            <person name="Kristiansen K."/>
            <person name="Kudrna D."/>
            <person name="Kulathinal R.J."/>
            <person name="Kumar S."/>
            <person name="Kwok R."/>
            <person name="Lander E."/>
            <person name="Langley C.H."/>
            <person name="Lapoint R."/>
            <person name="Lazzaro B.P."/>
            <person name="Lee S.J."/>
            <person name="Levesque L."/>
            <person name="Li R."/>
            <person name="Lin C.F."/>
            <person name="Lin M.F."/>
            <person name="Lindblad-Toh K."/>
            <person name="Llopart A."/>
            <person name="Long M."/>
            <person name="Low L."/>
            <person name="Lozovsky E."/>
            <person name="Lu J."/>
            <person name="Luo M."/>
            <person name="Machado C.A."/>
            <person name="Makalowski W."/>
            <person name="Marzo M."/>
            <person name="Matsuda M."/>
            <person name="Matzkin L."/>
            <person name="McAllister B."/>
            <person name="McBride C.S."/>
            <person name="McKernan B."/>
            <person name="McKernan K."/>
            <person name="Mendez-Lago M."/>
            <person name="Minx P."/>
            <person name="Mollenhauer M.U."/>
            <person name="Montooth K."/>
            <person name="Mount S.M."/>
            <person name="Mu X."/>
            <person name="Myers E."/>
            <person name="Negre B."/>
            <person name="Newfeld S."/>
            <person name="Nielsen R."/>
            <person name="Noor M.A."/>
            <person name="O'Grady P."/>
            <person name="Pachter L."/>
            <person name="Papaceit M."/>
            <person name="Parisi M.J."/>
            <person name="Parisi M."/>
            <person name="Parts L."/>
            <person name="Pedersen J.S."/>
            <person name="Pesole G."/>
            <person name="Phillippy A.M."/>
            <person name="Ponting C.P."/>
            <person name="Pop M."/>
            <person name="Porcelli D."/>
            <person name="Powell J.R."/>
            <person name="Prohaska S."/>
            <person name="Pruitt K."/>
            <person name="Puig M."/>
            <person name="Quesneville H."/>
            <person name="Ram K.R."/>
            <person name="Rand D."/>
            <person name="Rasmussen M.D."/>
            <person name="Reed L.K."/>
            <person name="Reenan R."/>
            <person name="Reily A."/>
            <person name="Remington K.A."/>
            <person name="Rieger T.T."/>
            <person name="Ritchie M.G."/>
            <person name="Robin C."/>
            <person name="Rogers Y.H."/>
            <person name="Rohde C."/>
            <person name="Rozas J."/>
            <person name="Rubenfield M.J."/>
            <person name="Ruiz A."/>
            <person name="Russo S."/>
            <person name="Salzberg S.L."/>
            <person name="Sanchez-Gracia A."/>
            <person name="Saranga D.J."/>
            <person name="Sato H."/>
            <person name="Schaeffer S.W."/>
            <person name="Schatz M.C."/>
            <person name="Schlenke T."/>
            <person name="Schwartz R."/>
            <person name="Segarra C."/>
            <person name="Singh R.S."/>
            <person name="Sirot L."/>
            <person name="Sirota M."/>
            <person name="Sisneros N.B."/>
            <person name="Smith C.D."/>
            <person name="Smith T.F."/>
            <person name="Spieth J."/>
            <person name="Stage D.E."/>
            <person name="Stark A."/>
            <person name="Stephan W."/>
            <person name="Strausberg R.L."/>
            <person name="Strempel S."/>
            <person name="Sturgill D."/>
            <person name="Sutton G."/>
            <person name="Sutton G.G."/>
            <person name="Tao W."/>
            <person name="Teichmann S."/>
            <person name="Tobari Y.N."/>
            <person name="Tomimura Y."/>
            <person name="Tsolas J.M."/>
            <person name="Valente V.L."/>
            <person name="Venter E."/>
            <person name="Venter J.C."/>
            <person name="Vicario S."/>
            <person name="Vieira F.G."/>
            <person name="Vilella A.J."/>
            <person name="Villasante A."/>
            <person name="Walenz B."/>
            <person name="Wang J."/>
            <person name="Wasserman M."/>
            <person name="Watts T."/>
            <person name="Wilson D."/>
            <person name="Wilson R.K."/>
            <person name="Wing R.A."/>
            <person name="Wolfner M.F."/>
            <person name="Wong A."/>
            <person name="Wong G.K."/>
            <person name="Wu C.I."/>
            <person name="Wu G."/>
            <person name="Yamamoto D."/>
            <person name="Yang H.P."/>
            <person name="Yang S.P."/>
            <person name="Yorke J.A."/>
            <person name="Yoshida K."/>
            <person name="Zdobnov E."/>
            <person name="Zhang P."/>
            <person name="Zhang Y."/>
            <person name="Zimin A.V."/>
            <person name="Baldwin J."/>
            <person name="Abdouelleil A."/>
            <person name="Abdulkadir J."/>
            <person name="Abebe A."/>
            <person name="Abera B."/>
            <person name="Abreu J."/>
            <person name="Acer S.C."/>
            <person name="Aftuck L."/>
            <person name="Alexander A."/>
            <person name="An P."/>
            <person name="Anderson E."/>
            <person name="Anderson S."/>
            <person name="Arachi H."/>
            <person name="Azer M."/>
            <person name="Bachantsang P."/>
            <person name="Barry A."/>
            <person name="Bayul T."/>
            <person name="Berlin A."/>
            <person name="Bessette D."/>
            <person name="Bloom T."/>
            <person name="Blye J."/>
            <person name="Boguslavskiy L."/>
            <person name="Bonnet C."/>
            <person name="Boukhgalter B."/>
            <person name="Bourzgui I."/>
            <person name="Brown A."/>
            <person name="Cahill P."/>
            <person name="Channer S."/>
            <person name="Cheshatsang Y."/>
            <person name="Chuda L."/>
            <person name="Citroen M."/>
            <person name="Collymore A."/>
            <person name="Cooke P."/>
            <person name="Costello M."/>
            <person name="D'Aco K."/>
            <person name="Daza R."/>
            <person name="De Haan G."/>
            <person name="DeGray S."/>
            <person name="DeMaso C."/>
            <person name="Dhargay N."/>
            <person name="Dooley K."/>
            <person name="Dooley E."/>
            <person name="Doricent M."/>
            <person name="Dorje P."/>
            <person name="Dorjee K."/>
            <person name="Dupes A."/>
            <person name="Elong R."/>
            <person name="Falk J."/>
            <person name="Farina A."/>
            <person name="Faro S."/>
            <person name="Ferguson D."/>
            <person name="Fisher S."/>
            <person name="Foley C.D."/>
            <person name="Franke A."/>
            <person name="Friedrich D."/>
            <person name="Gadbois L."/>
            <person name="Gearin G."/>
            <person name="Gearin C.R."/>
            <person name="Giannoukos G."/>
            <person name="Goode T."/>
            <person name="Graham J."/>
            <person name="Grandbois E."/>
            <person name="Grewal S."/>
            <person name="Gyaltsen K."/>
            <person name="Hafez N."/>
            <person name="Hagos B."/>
            <person name="Hall J."/>
            <person name="Henson C."/>
            <person name="Hollinger A."/>
            <person name="Honan T."/>
            <person name="Huard M.D."/>
            <person name="Hughes L."/>
            <person name="Hurhula B."/>
            <person name="Husby M.E."/>
            <person name="Kamat A."/>
            <person name="Kanga B."/>
            <person name="Kashin S."/>
            <person name="Khazanovich D."/>
            <person name="Kisner P."/>
            <person name="Lance K."/>
            <person name="Lara M."/>
            <person name="Lee W."/>
            <person name="Lennon N."/>
            <person name="Letendre F."/>
            <person name="LeVine R."/>
            <person name="Lipovsky A."/>
            <person name="Liu X."/>
            <person name="Liu J."/>
            <person name="Liu S."/>
            <person name="Lokyitsang T."/>
            <person name="Lokyitsang Y."/>
            <person name="Lubonja R."/>
            <person name="Lui A."/>
            <person name="MacDonald P."/>
            <person name="Magnisalis V."/>
            <person name="Maru K."/>
            <person name="Matthews C."/>
            <person name="McCusker W."/>
            <person name="McDonough S."/>
            <person name="Mehta T."/>
            <person name="Meldrim J."/>
            <person name="Meneus L."/>
            <person name="Mihai O."/>
            <person name="Mihalev A."/>
            <person name="Mihova T."/>
            <person name="Mittelman R."/>
            <person name="Mlenga V."/>
            <person name="Montmayeur A."/>
            <person name="Mulrain L."/>
            <person name="Navidi A."/>
            <person name="Naylor J."/>
            <person name="Negash T."/>
            <person name="Nguyen T."/>
            <person name="Nguyen N."/>
            <person name="Nicol R."/>
            <person name="Norbu C."/>
            <person name="Norbu N."/>
            <person name="Novod N."/>
            <person name="O'Neill B."/>
            <person name="Osman S."/>
            <person name="Markiewicz E."/>
            <person name="Oyono O.L."/>
            <person name="Patti C."/>
            <person name="Phunkhang P."/>
            <person name="Pierre F."/>
            <person name="Priest M."/>
            <person name="Raghuraman S."/>
            <person name="Rege F."/>
            <person name="Reyes R."/>
            <person name="Rise C."/>
            <person name="Rogov P."/>
            <person name="Ross K."/>
            <person name="Ryan E."/>
            <person name="Settipalli S."/>
            <person name="Shea T."/>
            <person name="Sherpa N."/>
            <person name="Shi L."/>
            <person name="Shih D."/>
            <person name="Sparrow T."/>
            <person name="Spaulding J."/>
            <person name="Stalker J."/>
            <person name="Stange-Thomann N."/>
            <person name="Stavropoulos S."/>
            <person name="Stone C."/>
            <person name="Strader C."/>
            <person name="Tesfaye S."/>
            <person name="Thomson T."/>
            <person name="Thoulutsang Y."/>
            <person name="Thoulutsang D."/>
            <person name="Topham K."/>
            <person name="Topping I."/>
            <person name="Tsamla T."/>
            <person name="Vassiliev H."/>
            <person name="Vo A."/>
            <person name="Wangchuk T."/>
            <person name="Wangdi T."/>
            <person name="Weiand M."/>
            <person name="Wilkinson J."/>
            <person name="Wilson A."/>
            <person name="Yadav S."/>
            <person name="Young G."/>
            <person name="Yu Q."/>
            <person name="Zembek L."/>
            <person name="Zhong D."/>
            <person name="Zimmer A."/>
            <person name="Zwirko Z."/>
            <person name="Jaffe D.B."/>
            <person name="Alvarez P."/>
            <person name="Brockman W."/>
            <person name="Butler J."/>
            <person name="Chin C."/>
            <person name="Gnerre S."/>
            <person name="Grabherr M."/>
            <person name="Kleber M."/>
            <person name="Mauceli E."/>
            <person name="MacCallum I."/>
        </authorList>
    </citation>
    <scope>NUCLEOTIDE SEQUENCE [LARGE SCALE GENOMIC DNA]</scope>
    <source>
        <strain evidence="7">Tai18E2 / Tucson 14021-0261.01</strain>
    </source>
</reference>
<keyword evidence="2" id="KW-0963">Cytoplasm</keyword>
<accession>B4PZY9</accession>
<dbReference type="HOGENOM" id="CLU_025824_0_0_1"/>
<evidence type="ECO:0000256" key="2">
    <source>
        <dbReference type="ARBA" id="ARBA00022490"/>
    </source>
</evidence>
<dbReference type="OrthoDB" id="10030037at2759"/>
<feature type="region of interest" description="Disordered" evidence="5">
    <location>
        <begin position="371"/>
        <end position="406"/>
    </location>
</feature>
<evidence type="ECO:0000313" key="6">
    <source>
        <dbReference type="EMBL" id="EDX02195.2"/>
    </source>
</evidence>
<dbReference type="AlphaFoldDB" id="B4PZY9"/>
<protein>
    <submittedName>
        <fullName evidence="6">Uncharacterized protein</fullName>
    </submittedName>
</protein>
<keyword evidence="7" id="KW-1185">Reference proteome</keyword>
<proteinExistence type="predicted"/>
<feature type="compositionally biased region" description="Low complexity" evidence="5">
    <location>
        <begin position="76"/>
        <end position="89"/>
    </location>
</feature>
<dbReference type="Pfam" id="PF06818">
    <property type="entry name" value="Fez1"/>
    <property type="match status" value="1"/>
</dbReference>
<feature type="region of interest" description="Disordered" evidence="5">
    <location>
        <begin position="172"/>
        <end position="218"/>
    </location>
</feature>
<feature type="compositionally biased region" description="Polar residues" evidence="5">
    <location>
        <begin position="397"/>
        <end position="406"/>
    </location>
</feature>
<feature type="region of interest" description="Disordered" evidence="5">
    <location>
        <begin position="553"/>
        <end position="586"/>
    </location>
</feature>
<comment type="subcellular location">
    <subcellularLocation>
        <location evidence="1">Cytoplasm</location>
    </subcellularLocation>
</comment>
<feature type="compositionally biased region" description="Low complexity" evidence="5">
    <location>
        <begin position="176"/>
        <end position="191"/>
    </location>
</feature>